<dbReference type="PROSITE" id="PS52004">
    <property type="entry name" value="KS3_2"/>
    <property type="match status" value="2"/>
</dbReference>
<dbReference type="Gene3D" id="3.40.366.10">
    <property type="entry name" value="Malonyl-Coenzyme A Acyl Carrier Protein, domain 2"/>
    <property type="match status" value="1"/>
</dbReference>
<keyword evidence="3" id="KW-0596">Phosphopantetheine</keyword>
<dbReference type="InterPro" id="IPR010083">
    <property type="entry name" value="FabA"/>
</dbReference>
<dbReference type="UniPathway" id="UPA00094"/>
<evidence type="ECO:0000256" key="3">
    <source>
        <dbReference type="ARBA" id="ARBA00022450"/>
    </source>
</evidence>
<dbReference type="InterPro" id="IPR018201">
    <property type="entry name" value="Ketoacyl_synth_AS"/>
</dbReference>
<dbReference type="InterPro" id="IPR001227">
    <property type="entry name" value="Ac_transferase_dom_sf"/>
</dbReference>
<evidence type="ECO:0000256" key="4">
    <source>
        <dbReference type="ARBA" id="ARBA00022516"/>
    </source>
</evidence>
<keyword evidence="9" id="KW-0275">Fatty acid biosynthesis</keyword>
<reference evidence="12 13" key="1">
    <citation type="submission" date="2016-10" db="EMBL/GenBank/DDBJ databases">
        <authorList>
            <person name="de Groot N.N."/>
        </authorList>
    </citation>
    <scope>NUCLEOTIDE SEQUENCE [LARGE SCALE GENOMIC DNA]</scope>
    <source>
        <strain evidence="12 13">DSM 7343</strain>
    </source>
</reference>
<dbReference type="InterPro" id="IPR014043">
    <property type="entry name" value="Acyl_transferase_dom"/>
</dbReference>
<evidence type="ECO:0000256" key="7">
    <source>
        <dbReference type="ARBA" id="ARBA00022832"/>
    </source>
</evidence>
<dbReference type="Pfam" id="PF00109">
    <property type="entry name" value="ketoacyl-synt"/>
    <property type="match status" value="2"/>
</dbReference>
<evidence type="ECO:0000256" key="5">
    <source>
        <dbReference type="ARBA" id="ARBA00022553"/>
    </source>
</evidence>
<dbReference type="Gene3D" id="3.30.70.250">
    <property type="entry name" value="Malonyl-CoA ACP transacylase, ACP-binding"/>
    <property type="match status" value="1"/>
</dbReference>
<dbReference type="STRING" id="37625.SAMN05660420_03038"/>
<dbReference type="SMART" id="SM00825">
    <property type="entry name" value="PKS_KS"/>
    <property type="match status" value="2"/>
</dbReference>
<dbReference type="InterPro" id="IPR014031">
    <property type="entry name" value="Ketoacyl_synth_C"/>
</dbReference>
<comment type="pathway">
    <text evidence="1">Lipid metabolism; fatty acid biosynthesis.</text>
</comment>
<protein>
    <submittedName>
        <fullName evidence="12">PfaB family protein</fullName>
    </submittedName>
</protein>
<keyword evidence="10" id="KW-0456">Lyase</keyword>
<dbReference type="Pfam" id="PF00698">
    <property type="entry name" value="Acyl_transf_1"/>
    <property type="match status" value="1"/>
</dbReference>
<dbReference type="Gene3D" id="3.40.47.10">
    <property type="match status" value="2"/>
</dbReference>
<feature type="domain" description="Ketosynthase family 3 (KS3)" evidence="11">
    <location>
        <begin position="4"/>
        <end position="448"/>
    </location>
</feature>
<dbReference type="EMBL" id="FNQN01000011">
    <property type="protein sequence ID" value="SEA74610.1"/>
    <property type="molecule type" value="Genomic_DNA"/>
</dbReference>
<dbReference type="Pfam" id="PF07977">
    <property type="entry name" value="FabA"/>
    <property type="match status" value="3"/>
</dbReference>
<comment type="similarity">
    <text evidence="2">Belongs to the thioester dehydratase family. FabA subfamily.</text>
</comment>
<dbReference type="Gene3D" id="3.10.129.10">
    <property type="entry name" value="Hotdog Thioesterase"/>
    <property type="match status" value="4"/>
</dbReference>
<dbReference type="SMART" id="SM00827">
    <property type="entry name" value="PKS_AT"/>
    <property type="match status" value="1"/>
</dbReference>
<dbReference type="InterPro" id="IPR020841">
    <property type="entry name" value="PKS_Beta-ketoAc_synthase_dom"/>
</dbReference>
<dbReference type="CDD" id="cd01287">
    <property type="entry name" value="FabA"/>
    <property type="match status" value="1"/>
</dbReference>
<evidence type="ECO:0000256" key="1">
    <source>
        <dbReference type="ARBA" id="ARBA00005194"/>
    </source>
</evidence>
<accession>A0A1H4DQA7</accession>
<dbReference type="GO" id="GO:0006633">
    <property type="term" value="P:fatty acid biosynthetic process"/>
    <property type="evidence" value="ECO:0007669"/>
    <property type="project" value="UniProtKB-UniPathway"/>
</dbReference>
<dbReference type="PANTHER" id="PTHR43074:SF1">
    <property type="entry name" value="BETA-KETOACYL SYNTHASE FAMILY PROTEIN-RELATED"/>
    <property type="match status" value="1"/>
</dbReference>
<dbReference type="SUPFAM" id="SSF54637">
    <property type="entry name" value="Thioesterase/thiol ester dehydrase-isomerase"/>
    <property type="match status" value="4"/>
</dbReference>
<keyword evidence="13" id="KW-1185">Reference proteome</keyword>
<evidence type="ECO:0000256" key="6">
    <source>
        <dbReference type="ARBA" id="ARBA00022679"/>
    </source>
</evidence>
<dbReference type="SUPFAM" id="SSF52151">
    <property type="entry name" value="FabD/lysophospholipase-like"/>
    <property type="match status" value="1"/>
</dbReference>
<dbReference type="GO" id="GO:0004315">
    <property type="term" value="F:3-oxoacyl-[acyl-carrier-protein] synthase activity"/>
    <property type="evidence" value="ECO:0007669"/>
    <property type="project" value="InterPro"/>
</dbReference>
<dbReference type="InterPro" id="IPR052568">
    <property type="entry name" value="PKS-FAS_Synthase"/>
</dbReference>
<evidence type="ECO:0000256" key="2">
    <source>
        <dbReference type="ARBA" id="ARBA00006714"/>
    </source>
</evidence>
<organism evidence="12 13">
    <name type="scientific">Desulfuromusa kysingii</name>
    <dbReference type="NCBI Taxonomy" id="37625"/>
    <lineage>
        <taxon>Bacteria</taxon>
        <taxon>Pseudomonadati</taxon>
        <taxon>Thermodesulfobacteriota</taxon>
        <taxon>Desulfuromonadia</taxon>
        <taxon>Desulfuromonadales</taxon>
        <taxon>Geopsychrobacteraceae</taxon>
        <taxon>Desulfuromusa</taxon>
    </lineage>
</organism>
<sequence length="2302" mass="251583">MLHAKSVAIVGVGGMFPSSPTLERFWDNIVGNVNTSRKPPEGRWLLSPDEIYDPQVGAADKVYSQKACFIDDEVDTTKIPGLELDPTFLSALDPMFRLLLRVGHDTFASVNGSKIDRSRAGIIIGNLALPTEKSSALARDFLGHTFLEKLTDQKLTLDESPVAPINHYVAGLPAGLLAKTLGFEGTCFTVDAACASSLYAIKLAVDELQSGRADAMLAGGLSRPDSLYTQMGFSQLRALSPNGTCSPFDRAGNGLVVGEGCGLVMLKRVQDAIRDGDHIHAVIRGIGLSNDLGGNLLAPAAEGQLRAMKAAYQQAGWEPDDVDLIECHATGTPVGDAVEFSSLQQLWQERGWRSGQCVIGSVKANIGHLLTAAGSAAMVKTLLAMDKQTLPPTANFNQPATGISFAKSPFQILSKAKRWEARKGGLPRRAAVSAFGFGGINAHLLLEEWTTQDIPKTTVRLHPSFKQKRQPVAIVGMAAQFGPWDNLEKFQHRVLGGGDRHQPETPKHWWGAQQCDWYHRAGFDKINFRGYFVPEVFAAPGDFRIPPKEQEEMLPRQLLMLKIAAAALKDAHLTDKDLLFSGVYIGSGLDLNATNFSFRWGLQKYARKWAADLGLQLDEQEFAVWLKELREKAGPALTANRTMGALGSVVASRIAKEFRIGGPSFTLSAEENSGLKALEVGIHSLQEGSINRAIVGAVDLAGDLRAVLSKYREGSFQGSLIGEGAAAVILKRLDDARQDGDQIYAVINGTGSAIGGEIYNCAPDESSYSKSIEIACQNSNVSADTISYFEADGSGQPANDHLELNVIKALSRQNPHSYRCKVGSVKAAIGHAGAAAGLASLIKTALCLQQRILPPEQNLTFLNSAQSLLSPAPQYWLHNNADGPRRALVSGIGGDGSCSQVLLQEAGGDSDHEIFKSSGRSLGMLPEGLFVVEAASVKELLHEVDLLRQFTQKNQDLPIDHLARLWFVQNPLDQAQPLCLSFVAASTTALDSQLTYAHKAITANPSQPIGVEKGLTLDAVARDRIFYSPKPIGVTGKVAFVFPGSGNHYAGMGRELSALWPEIYRQQDKHNQYLADQYLPEYFWKQELAEATQDNHNALVISHVAQCTALNDLLRQFGIQPQMISGYSLGESAGLFSSGAWKDRDGMLQRLHESPLFTEELAGECRAAKRTWGLRSDQSVDWVLGMVNLPAHKVRECLQGKKQVYLLIVNTHRESVIGGNRDQVEQLVAELGCHFIPLHGVTTVHCEVTQAVADAYRNLHLFDVTVPQNIDFYSCALGKKYPLTSANAADVILAQALDTIDYPRVIEQLYADGARIFLEVGPGSSCCRMIDSILEGQPHLTRSICAPGLEATTQVLRLLGSCLAERVKVDLNKLYPALARVPQQDEISAYRIDTTIGGDDFDLVAIKKMNTPLNEVDYQPNINVTVEETTDPDPAPETASEPILAADVSTSAVAQFQLNLTANIAAHEAYLGFSKSMEEALADNISLQSSLLQQLVDQGEPISSSSSFSAALPLSAPTAPAAVKTPPLLPQVAFDRSMCMEFAIGSVAKMLGPDFAEVDTYPTRVRLPDGPLMLVDRILEVEGVPRSMTHGRVVTEHDVTADRWYLDGGRIPTCVAVEAGQADLFLSAYLGIDFISKGLAVYRLLDAVVTFHRGLPVVGDTIRYDIKIEEFFRQDQTYLFRFNFEGTVNGEPLLSMRNGCAGFFTAEDLAAGKGIVHTKLDLAPQPGRLPENWQQPLSLALESYNEAQVNALYAGDLQGCFGRQFATLPFRPYTLPGGQLKLVDRVIKLDPQGGRYGLGQITAEMDIHPDDWFLTCHFVDDQVMPGTLMYECCMHTLRIFLLRMGWVGPEGETWCEPVPGVDSGLKCRGQVIATTKTVTYQVSIKELGYRPEPFAIVDALMFADGHPIVEIPDMSARLAGLDRHKVESLWLSNDSDRTRSLSKKILYDTERITAFAIGKPSEAFGEPYRVFDTERKIARLPGPPFQFLDRIVAINGEPWKLVEGVTVTAEYDVPADAWYFAANRQSYMPFCVLLEIGLQPCGWLAAYLGSALTSETDLSFRNLDGNAVQHRPVTAQSGTLTIDVKITRISSSGGMIIQAYDFTVSDSKGPVYSGDTVFGFFSKQSLAQQVGVQGATLYQVTSAEEDGTEQFSFPHKLPYPDEKMRMIDAIECFSPQGGPHGLGYIRGVKKVNPEEWFFKAHFYQDPVCPGSLGLESFLQLLKVVAAKQWGVDEKSQFESVVCGEQHSWNYRGQIIPTNRQVKVEAVITAIDNDRRILHADGFLSVDSKIIYQLKDFTICLRA</sequence>
<dbReference type="Pfam" id="PF02801">
    <property type="entry name" value="Ketoacyl-synt_C"/>
    <property type="match status" value="2"/>
</dbReference>
<dbReference type="CDD" id="cd00833">
    <property type="entry name" value="PKS"/>
    <property type="match status" value="2"/>
</dbReference>
<evidence type="ECO:0000256" key="10">
    <source>
        <dbReference type="ARBA" id="ARBA00023239"/>
    </source>
</evidence>
<proteinExistence type="inferred from homology"/>
<dbReference type="InterPro" id="IPR013114">
    <property type="entry name" value="FabA_FabZ"/>
</dbReference>
<dbReference type="InterPro" id="IPR014030">
    <property type="entry name" value="Ketoacyl_synth_N"/>
</dbReference>
<keyword evidence="5" id="KW-0597">Phosphoprotein</keyword>
<keyword evidence="4" id="KW-0444">Lipid biosynthesis</keyword>
<dbReference type="RefSeq" id="WP_092350373.1">
    <property type="nucleotide sequence ID" value="NZ_FNQN01000011.1"/>
</dbReference>
<gene>
    <name evidence="12" type="ORF">SAMN05660420_03038</name>
</gene>
<dbReference type="OrthoDB" id="5476655at2"/>
<dbReference type="Proteomes" id="UP000199409">
    <property type="component" value="Unassembled WGS sequence"/>
</dbReference>
<keyword evidence="6" id="KW-0808">Transferase</keyword>
<dbReference type="InterPro" id="IPR016039">
    <property type="entry name" value="Thiolase-like"/>
</dbReference>
<evidence type="ECO:0000256" key="9">
    <source>
        <dbReference type="ARBA" id="ARBA00023160"/>
    </source>
</evidence>
<dbReference type="GO" id="GO:0005737">
    <property type="term" value="C:cytoplasm"/>
    <property type="evidence" value="ECO:0007669"/>
    <property type="project" value="InterPro"/>
</dbReference>
<dbReference type="PROSITE" id="PS00606">
    <property type="entry name" value="KS3_1"/>
    <property type="match status" value="1"/>
</dbReference>
<keyword evidence="7" id="KW-0276">Fatty acid metabolism</keyword>
<dbReference type="GO" id="GO:0019171">
    <property type="term" value="F:(3R)-hydroxyacyl-[acyl-carrier-protein] dehydratase activity"/>
    <property type="evidence" value="ECO:0007669"/>
    <property type="project" value="InterPro"/>
</dbReference>
<evidence type="ECO:0000313" key="13">
    <source>
        <dbReference type="Proteomes" id="UP000199409"/>
    </source>
</evidence>
<dbReference type="InterPro" id="IPR016035">
    <property type="entry name" value="Acyl_Trfase/lysoPLipase"/>
</dbReference>
<feature type="domain" description="Ketosynthase family 3 (KS3)" evidence="11">
    <location>
        <begin position="469"/>
        <end position="905"/>
    </location>
</feature>
<dbReference type="PANTHER" id="PTHR43074">
    <property type="entry name" value="OMEGA-3 POLYUNSATURATED FATTY ACID SYNTHASE PFAB-RELATED"/>
    <property type="match status" value="1"/>
</dbReference>
<keyword evidence="8" id="KW-0443">Lipid metabolism</keyword>
<dbReference type="InterPro" id="IPR029069">
    <property type="entry name" value="HotDog_dom_sf"/>
</dbReference>
<name>A0A1H4DQA7_9BACT</name>
<evidence type="ECO:0000259" key="11">
    <source>
        <dbReference type="PROSITE" id="PS52004"/>
    </source>
</evidence>
<dbReference type="SUPFAM" id="SSF53901">
    <property type="entry name" value="Thiolase-like"/>
    <property type="match status" value="3"/>
</dbReference>
<evidence type="ECO:0000313" key="12">
    <source>
        <dbReference type="EMBL" id="SEA74610.1"/>
    </source>
</evidence>
<evidence type="ECO:0000256" key="8">
    <source>
        <dbReference type="ARBA" id="ARBA00023098"/>
    </source>
</evidence>